<protein>
    <recommendedName>
        <fullName evidence="4">Protein yippee-like</fullName>
    </recommendedName>
</protein>
<evidence type="ECO:0000256" key="4">
    <source>
        <dbReference type="RuleBase" id="RU110713"/>
    </source>
</evidence>
<reference evidence="6 8" key="1">
    <citation type="journal article" date="2011" name="Science">
        <title>Comparative functional genomics of the fission yeasts.</title>
        <authorList>
            <person name="Rhind N."/>
            <person name="Chen Z."/>
            <person name="Yassour M."/>
            <person name="Thompson D.A."/>
            <person name="Haas B.J."/>
            <person name="Habib N."/>
            <person name="Wapinski I."/>
            <person name="Roy S."/>
            <person name="Lin M.F."/>
            <person name="Heiman D.I."/>
            <person name="Young S.K."/>
            <person name="Furuya K."/>
            <person name="Guo Y."/>
            <person name="Pidoux A."/>
            <person name="Chen H.M."/>
            <person name="Robbertse B."/>
            <person name="Goldberg J.M."/>
            <person name="Aoki K."/>
            <person name="Bayne E.H."/>
            <person name="Berlin A.M."/>
            <person name="Desjardins C.A."/>
            <person name="Dobbs E."/>
            <person name="Dukaj L."/>
            <person name="Fan L."/>
            <person name="FitzGerald M.G."/>
            <person name="French C."/>
            <person name="Gujja S."/>
            <person name="Hansen K."/>
            <person name="Keifenheim D."/>
            <person name="Levin J.Z."/>
            <person name="Mosher R.A."/>
            <person name="Mueller C.A."/>
            <person name="Pfiffner J."/>
            <person name="Priest M."/>
            <person name="Russ C."/>
            <person name="Smialowska A."/>
            <person name="Swoboda P."/>
            <person name="Sykes S.M."/>
            <person name="Vaughn M."/>
            <person name="Vengrova S."/>
            <person name="Yoder R."/>
            <person name="Zeng Q."/>
            <person name="Allshire R."/>
            <person name="Baulcombe D."/>
            <person name="Birren B.W."/>
            <person name="Brown W."/>
            <person name="Ekwall K."/>
            <person name="Kellis M."/>
            <person name="Leatherwood J."/>
            <person name="Levin H."/>
            <person name="Margalit H."/>
            <person name="Martienssen R."/>
            <person name="Nieduszynski C.A."/>
            <person name="Spatafora J.W."/>
            <person name="Friedman N."/>
            <person name="Dalgaard J.Z."/>
            <person name="Baumann P."/>
            <person name="Niki H."/>
            <person name="Regev A."/>
            <person name="Nusbaum C."/>
        </authorList>
    </citation>
    <scope>NUCLEOTIDE SEQUENCE [LARGE SCALE GENOMIC DNA]</scope>
    <source>
        <strain evidence="8">yFS275 / FY16936</strain>
    </source>
</reference>
<dbReference type="JaponicusDB" id="SJAG_02003">
    <property type="gene designation" value="moh1"/>
</dbReference>
<dbReference type="Proteomes" id="UP000001744">
    <property type="component" value="Unassembled WGS sequence"/>
</dbReference>
<keyword evidence="3" id="KW-0862">Zinc</keyword>
<dbReference type="OrthoDB" id="6407410at2759"/>
<dbReference type="GO" id="GO:0046872">
    <property type="term" value="F:metal ion binding"/>
    <property type="evidence" value="ECO:0007669"/>
    <property type="project" value="UniProtKB-KW"/>
</dbReference>
<name>B6JZG4_SCHJY</name>
<dbReference type="Pfam" id="PF03226">
    <property type="entry name" value="Yippee-Mis18"/>
    <property type="match status" value="1"/>
</dbReference>
<evidence type="ECO:0000313" key="8">
    <source>
        <dbReference type="Proteomes" id="UP000001744"/>
    </source>
</evidence>
<dbReference type="RefSeq" id="XP_002173225.1">
    <property type="nucleotide sequence ID" value="XM_002173189.2"/>
</dbReference>
<feature type="domain" description="Yippee" evidence="5">
    <location>
        <begin position="12"/>
        <end position="109"/>
    </location>
</feature>
<evidence type="ECO:0000313" key="6">
    <source>
        <dbReference type="EMBL" id="EEB06932.1"/>
    </source>
</evidence>
<organism evidence="6 8">
    <name type="scientific">Schizosaccharomyces japonicus (strain yFS275 / FY16936)</name>
    <name type="common">Fission yeast</name>
    <dbReference type="NCBI Taxonomy" id="402676"/>
    <lineage>
        <taxon>Eukaryota</taxon>
        <taxon>Fungi</taxon>
        <taxon>Dikarya</taxon>
        <taxon>Ascomycota</taxon>
        <taxon>Taphrinomycotina</taxon>
        <taxon>Schizosaccharomycetes</taxon>
        <taxon>Schizosaccharomycetales</taxon>
        <taxon>Schizosaccharomycetaceae</taxon>
        <taxon>Schizosaccharomyces</taxon>
    </lineage>
</organism>
<evidence type="ECO:0000313" key="7">
    <source>
        <dbReference type="JaponicusDB" id="SJAG_02003"/>
    </source>
</evidence>
<dbReference type="GO" id="GO:0000151">
    <property type="term" value="C:ubiquitin ligase complex"/>
    <property type="evidence" value="ECO:0000318"/>
    <property type="project" value="GO_Central"/>
</dbReference>
<keyword evidence="2" id="KW-0479">Metal-binding</keyword>
<dbReference type="HOGENOM" id="CLU_043857_3_2_1"/>
<dbReference type="OMA" id="HLAFKGH"/>
<dbReference type="InterPro" id="IPR039058">
    <property type="entry name" value="Yippee_fam"/>
</dbReference>
<dbReference type="EMBL" id="KE651168">
    <property type="protein sequence ID" value="EEB06932.1"/>
    <property type="molecule type" value="Genomic_DNA"/>
</dbReference>
<dbReference type="InterPro" id="IPR034751">
    <property type="entry name" value="Yippee"/>
</dbReference>
<proteinExistence type="inferred from homology"/>
<dbReference type="eggNOG" id="KOG3399">
    <property type="taxonomic scope" value="Eukaryota"/>
</dbReference>
<sequence length="111" mass="13112">MGRSYRTYLSRKFFVCNSCNTHVALFAHLRSKDYYGAFGAAALFEQLFNGIALGKEKEEMRTGRYVVRRILCCHCHSNIGWRYERAYEPSQKIKENLYILELERVSIRCEE</sequence>
<evidence type="ECO:0000256" key="2">
    <source>
        <dbReference type="ARBA" id="ARBA00022723"/>
    </source>
</evidence>
<dbReference type="InterPro" id="IPR004910">
    <property type="entry name" value="Yippee/Mis18/Cereblon"/>
</dbReference>
<dbReference type="STRING" id="402676.B6JZG4"/>
<dbReference type="PROSITE" id="PS51792">
    <property type="entry name" value="YIPPEE"/>
    <property type="match status" value="1"/>
</dbReference>
<dbReference type="GeneID" id="7049988"/>
<comment type="similarity">
    <text evidence="1 4">Belongs to the yippee family.</text>
</comment>
<dbReference type="PANTHER" id="PTHR13848">
    <property type="entry name" value="PROTEIN YIPPEE-LIKE CG15309-RELATED"/>
    <property type="match status" value="1"/>
</dbReference>
<evidence type="ECO:0000256" key="1">
    <source>
        <dbReference type="ARBA" id="ARBA00005613"/>
    </source>
</evidence>
<dbReference type="AlphaFoldDB" id="B6JZG4"/>
<accession>B6JZG4</accession>
<gene>
    <name evidence="7" type="primary">moh1</name>
    <name evidence="6" type="ORF">SJAG_02003</name>
</gene>
<evidence type="ECO:0000256" key="3">
    <source>
        <dbReference type="ARBA" id="ARBA00022833"/>
    </source>
</evidence>
<keyword evidence="8" id="KW-1185">Reference proteome</keyword>
<evidence type="ECO:0000259" key="5">
    <source>
        <dbReference type="PROSITE" id="PS51792"/>
    </source>
</evidence>
<dbReference type="VEuPathDB" id="FungiDB:SJAG_02003"/>